<proteinExistence type="predicted"/>
<name>A0A2M4CC81_9DIPT</name>
<evidence type="ECO:0000256" key="1">
    <source>
        <dbReference type="SAM" id="SignalP"/>
    </source>
</evidence>
<sequence>MCVFPPSSAVGQCQWACALRSLVLVVLYRRSASIVIGHHSAPPASQPARAIVCLHINPQPAAHLHKLGVGCLAPSQTN</sequence>
<organism evidence="2">
    <name type="scientific">Anopheles marajoara</name>
    <dbReference type="NCBI Taxonomy" id="58244"/>
    <lineage>
        <taxon>Eukaryota</taxon>
        <taxon>Metazoa</taxon>
        <taxon>Ecdysozoa</taxon>
        <taxon>Arthropoda</taxon>
        <taxon>Hexapoda</taxon>
        <taxon>Insecta</taxon>
        <taxon>Pterygota</taxon>
        <taxon>Neoptera</taxon>
        <taxon>Endopterygota</taxon>
        <taxon>Diptera</taxon>
        <taxon>Nematocera</taxon>
        <taxon>Culicoidea</taxon>
        <taxon>Culicidae</taxon>
        <taxon>Anophelinae</taxon>
        <taxon>Anopheles</taxon>
    </lineage>
</organism>
<dbReference type="AlphaFoldDB" id="A0A2M4CC81"/>
<protein>
    <submittedName>
        <fullName evidence="2">Putative secreted protein</fullName>
    </submittedName>
</protein>
<evidence type="ECO:0000313" key="2">
    <source>
        <dbReference type="EMBL" id="MBW62869.1"/>
    </source>
</evidence>
<keyword evidence="1" id="KW-0732">Signal</keyword>
<feature type="signal peptide" evidence="1">
    <location>
        <begin position="1"/>
        <end position="33"/>
    </location>
</feature>
<accession>A0A2M4CC81</accession>
<reference evidence="2" key="1">
    <citation type="submission" date="2018-01" db="EMBL/GenBank/DDBJ databases">
        <title>An insight into the sialome of Amazonian anophelines.</title>
        <authorList>
            <person name="Ribeiro J.M."/>
            <person name="Scarpassa V."/>
            <person name="Calvo E."/>
        </authorList>
    </citation>
    <scope>NUCLEOTIDE SEQUENCE</scope>
    <source>
        <tissue evidence="2">Salivary glands</tissue>
    </source>
</reference>
<feature type="chain" id="PRO_5014656410" evidence="1">
    <location>
        <begin position="34"/>
        <end position="78"/>
    </location>
</feature>
<dbReference type="EMBL" id="GGFJ01013728">
    <property type="protein sequence ID" value="MBW62869.1"/>
    <property type="molecule type" value="Transcribed_RNA"/>
</dbReference>